<keyword evidence="17" id="KW-0968">Cytoplasmic vesicle</keyword>
<sequence>MAAEIHSRPQSSRLVLLNKIEGHSDGVNAAVLIPKEDGVITVSEDRTIRVWLKRDSGQYWPSIYHTVSSPCSCMSYHHESRRIFIGQDNGAVVEFLISEDFNKMNHVKTYPAHQNRVSDLIFSLESQWVISTGHDKSISWMSTQSGSMLGRHSFGSWASCLQYDKDTQHAFVGDHSGQITLLKLDEQTCSVITTLKGHEGSVGVLYWDPVQRWLFSGASDHSVIMWDIGGRQGRTLLLQGHHEKVQALRYLPLTRQLVSCSADGGITVWNMETTREEAPQWLDSDSCQKCEQPFFWNIKQMWDSKTLGLRQHHCRKCGKAICGKCSSKRSTYPIMGFEFQVRMCDDCYDTIKEEDRTPLATFHEGKHNIGHMDMDPSRGLMVTCGSDRVVKMRFLLLFSRQGKLRLQKWFTALSDRDKKKIIRDVMQMVLVRPPKSCNFLQWRDLKIVYRRYASLYFCCGLEQGDNELITLELLHRYVELLDQYFGNVCELDIIFNFEKAYFILDEFIIGGEVQETSKASVAKSIEEADSLQETMEEYLNKPTY</sequence>
<dbReference type="Ensembl" id="ENSCCRT00015097811.1">
    <property type="protein sequence ID" value="ENSCCRP00015094738.1"/>
    <property type="gene ID" value="ENSCCRG00015038217.1"/>
</dbReference>
<dbReference type="PANTHER" id="PTHR46189:SF2">
    <property type="entry name" value="WD REPEAT AND FYVE DOMAIN-CONTAINING PROTEIN 1"/>
    <property type="match status" value="1"/>
</dbReference>
<dbReference type="InterPro" id="IPR019775">
    <property type="entry name" value="WD40_repeat_CS"/>
</dbReference>
<evidence type="ECO:0000256" key="17">
    <source>
        <dbReference type="ARBA" id="ARBA00023329"/>
    </source>
</evidence>
<evidence type="ECO:0000256" key="16">
    <source>
        <dbReference type="ARBA" id="ARBA00023176"/>
    </source>
</evidence>
<evidence type="ECO:0000259" key="21">
    <source>
        <dbReference type="PROSITE" id="PS50178"/>
    </source>
</evidence>
<dbReference type="FunFam" id="2.130.10.10:FF:000285">
    <property type="entry name" value="WD repeat and FYVE domain-containing protein 1"/>
    <property type="match status" value="1"/>
</dbReference>
<feature type="domain" description="FYVE-type" evidence="21">
    <location>
        <begin position="281"/>
        <end position="352"/>
    </location>
</feature>
<dbReference type="InterPro" id="IPR015943">
    <property type="entry name" value="WD40/YVTN_repeat-like_dom_sf"/>
</dbReference>
<keyword evidence="15" id="KW-0472">Membrane</keyword>
<dbReference type="FunFam" id="3.30.450.60:FF:000005">
    <property type="entry name" value="AP complex subunit sigma"/>
    <property type="match status" value="1"/>
</dbReference>
<dbReference type="PROSITE" id="PS50294">
    <property type="entry name" value="WD_REPEATS_REGION"/>
    <property type="match status" value="3"/>
</dbReference>
<protein>
    <submittedName>
        <fullName evidence="22">WD repeat and FYVE domain containing 1</fullName>
    </submittedName>
</protein>
<comment type="similarity">
    <text evidence="5">Belongs to the adaptor complexes small subunit family.</text>
</comment>
<dbReference type="InterPro" id="IPR011012">
    <property type="entry name" value="Longin-like_dom_sf"/>
</dbReference>
<evidence type="ECO:0000256" key="12">
    <source>
        <dbReference type="ARBA" id="ARBA00022833"/>
    </source>
</evidence>
<evidence type="ECO:0000256" key="7">
    <source>
        <dbReference type="ARBA" id="ARBA00022574"/>
    </source>
</evidence>
<dbReference type="Gene3D" id="2.130.10.10">
    <property type="entry name" value="YVTN repeat-like/Quinoprotein amine dehydrogenase"/>
    <property type="match status" value="2"/>
</dbReference>
<dbReference type="InterPro" id="IPR017455">
    <property type="entry name" value="Znf_FYVE-rel"/>
</dbReference>
<dbReference type="Pfam" id="PF01363">
    <property type="entry name" value="FYVE"/>
    <property type="match status" value="1"/>
</dbReference>
<organism evidence="22 23">
    <name type="scientific">Cyprinus carpio</name>
    <name type="common">Common carp</name>
    <dbReference type="NCBI Taxonomy" id="7962"/>
    <lineage>
        <taxon>Eukaryota</taxon>
        <taxon>Metazoa</taxon>
        <taxon>Chordata</taxon>
        <taxon>Craniata</taxon>
        <taxon>Vertebrata</taxon>
        <taxon>Euteleostomi</taxon>
        <taxon>Actinopterygii</taxon>
        <taxon>Neopterygii</taxon>
        <taxon>Teleostei</taxon>
        <taxon>Ostariophysi</taxon>
        <taxon>Cypriniformes</taxon>
        <taxon>Cyprinidae</taxon>
        <taxon>Cyprininae</taxon>
        <taxon>Cyprinus</taxon>
    </lineage>
</organism>
<dbReference type="GO" id="GO:0005905">
    <property type="term" value="C:clathrin-coated pit"/>
    <property type="evidence" value="ECO:0007669"/>
    <property type="project" value="UniProtKB-SubCell"/>
</dbReference>
<dbReference type="CDD" id="cd15756">
    <property type="entry name" value="FYVE_WDFY1"/>
    <property type="match status" value="1"/>
</dbReference>
<evidence type="ECO:0000256" key="4">
    <source>
        <dbReference type="ARBA" id="ARBA00004600"/>
    </source>
</evidence>
<dbReference type="InterPro" id="IPR042733">
    <property type="entry name" value="WDFY1_FYVE"/>
</dbReference>
<dbReference type="PROSITE" id="PS50178">
    <property type="entry name" value="ZF_FYVE"/>
    <property type="match status" value="1"/>
</dbReference>
<dbReference type="PROSITE" id="PS00678">
    <property type="entry name" value="WD_REPEATS_1"/>
    <property type="match status" value="2"/>
</dbReference>
<evidence type="ECO:0000256" key="13">
    <source>
        <dbReference type="ARBA" id="ARBA00022927"/>
    </source>
</evidence>
<evidence type="ECO:0000256" key="2">
    <source>
        <dbReference type="ARBA" id="ARBA00004412"/>
    </source>
</evidence>
<dbReference type="SMART" id="SM00320">
    <property type="entry name" value="WD40"/>
    <property type="match status" value="6"/>
</dbReference>
<proteinExistence type="inferred from homology"/>
<evidence type="ECO:0000256" key="18">
    <source>
        <dbReference type="ARBA" id="ARBA00065677"/>
    </source>
</evidence>
<dbReference type="InterPro" id="IPR044733">
    <property type="entry name" value="AP1_sigma"/>
</dbReference>
<feature type="repeat" description="WD" evidence="20">
    <location>
        <begin position="195"/>
        <end position="228"/>
    </location>
</feature>
<dbReference type="Pfam" id="PF00400">
    <property type="entry name" value="WD40"/>
    <property type="match status" value="4"/>
</dbReference>
<evidence type="ECO:0000256" key="3">
    <source>
        <dbReference type="ARBA" id="ARBA00004555"/>
    </source>
</evidence>
<dbReference type="InterPro" id="IPR011011">
    <property type="entry name" value="Znf_FYVE_PHD"/>
</dbReference>
<dbReference type="PANTHER" id="PTHR46189">
    <property type="entry name" value="LD41958P"/>
    <property type="match status" value="1"/>
</dbReference>
<dbReference type="InterPro" id="IPR001680">
    <property type="entry name" value="WD40_rpt"/>
</dbReference>
<dbReference type="SUPFAM" id="SSF50978">
    <property type="entry name" value="WD40 repeat-like"/>
    <property type="match status" value="1"/>
</dbReference>
<evidence type="ECO:0000256" key="8">
    <source>
        <dbReference type="ARBA" id="ARBA00022723"/>
    </source>
</evidence>
<evidence type="ECO:0000256" key="10">
    <source>
        <dbReference type="ARBA" id="ARBA00022753"/>
    </source>
</evidence>
<feature type="repeat" description="WD" evidence="20">
    <location>
        <begin position="20"/>
        <end position="51"/>
    </location>
</feature>
<accession>A0A8C2GGU5</accession>
<evidence type="ECO:0000313" key="22">
    <source>
        <dbReference type="Ensembl" id="ENSCCRP00015094738.1"/>
    </source>
</evidence>
<dbReference type="GO" id="GO:0030121">
    <property type="term" value="C:AP-1 adaptor complex"/>
    <property type="evidence" value="ECO:0007669"/>
    <property type="project" value="InterPro"/>
</dbReference>
<keyword evidence="16" id="KW-0168">Coated pit</keyword>
<keyword evidence="11 19" id="KW-0863">Zinc-finger</keyword>
<dbReference type="GO" id="GO:0034141">
    <property type="term" value="P:positive regulation of toll-like receptor 3 signaling pathway"/>
    <property type="evidence" value="ECO:0007669"/>
    <property type="project" value="TreeGrafter"/>
</dbReference>
<dbReference type="SUPFAM" id="SSF64356">
    <property type="entry name" value="SNARE-like"/>
    <property type="match status" value="1"/>
</dbReference>
<comment type="subcellular location">
    <subcellularLocation>
        <location evidence="1">Cytoplasmic vesicle membrane</location>
        <topology evidence="1">Peripheral membrane protein</topology>
        <orientation evidence="1">Cytoplasmic side</orientation>
    </subcellularLocation>
    <subcellularLocation>
        <location evidence="2">Early endosome</location>
    </subcellularLocation>
    <subcellularLocation>
        <location evidence="3">Golgi apparatus</location>
    </subcellularLocation>
    <subcellularLocation>
        <location evidence="4">Membrane</location>
        <location evidence="4">Clathrin-coated pit</location>
    </subcellularLocation>
</comment>
<dbReference type="SMART" id="SM00064">
    <property type="entry name" value="FYVE"/>
    <property type="match status" value="1"/>
</dbReference>
<keyword evidence="12" id="KW-0862">Zinc</keyword>
<evidence type="ECO:0000256" key="9">
    <source>
        <dbReference type="ARBA" id="ARBA00022737"/>
    </source>
</evidence>
<dbReference type="InterPro" id="IPR013083">
    <property type="entry name" value="Znf_RING/FYVE/PHD"/>
</dbReference>
<comment type="subunit">
    <text evidence="18">Adaptor protein complex 1 (AP-1) is a heterotetramer composed of two large adaptins (gamma-type subunit AP1G1 and beta-type subunit AP1B1), a medium adaptin (mu-type subunit AP1M1 or AP1M2) and a small adaptin (sigma-type subunit AP1S1 or AP1S2 or AP1S3).</text>
</comment>
<dbReference type="PROSITE" id="PS50082">
    <property type="entry name" value="WD_REPEATS_2"/>
    <property type="match status" value="3"/>
</dbReference>
<dbReference type="PROSITE" id="PS00989">
    <property type="entry name" value="CLAT_ADAPTOR_S"/>
    <property type="match status" value="1"/>
</dbReference>
<evidence type="ECO:0000256" key="19">
    <source>
        <dbReference type="PROSITE-ProRule" id="PRU00091"/>
    </source>
</evidence>
<dbReference type="Gene3D" id="3.30.40.10">
    <property type="entry name" value="Zinc/RING finger domain, C3HC4 (zinc finger)"/>
    <property type="match status" value="1"/>
</dbReference>
<evidence type="ECO:0000256" key="6">
    <source>
        <dbReference type="ARBA" id="ARBA00022448"/>
    </source>
</evidence>
<dbReference type="GO" id="GO:0005769">
    <property type="term" value="C:early endosome"/>
    <property type="evidence" value="ECO:0007669"/>
    <property type="project" value="UniProtKB-SubCell"/>
</dbReference>
<dbReference type="GO" id="GO:0035615">
    <property type="term" value="F:clathrin adaptor activity"/>
    <property type="evidence" value="ECO:0007669"/>
    <property type="project" value="InterPro"/>
</dbReference>
<dbReference type="AlphaFoldDB" id="A0A8C2GGU5"/>
<evidence type="ECO:0000256" key="14">
    <source>
        <dbReference type="ARBA" id="ARBA00023034"/>
    </source>
</evidence>
<evidence type="ECO:0000256" key="15">
    <source>
        <dbReference type="ARBA" id="ARBA00023136"/>
    </source>
</evidence>
<evidence type="ECO:0000256" key="11">
    <source>
        <dbReference type="ARBA" id="ARBA00022771"/>
    </source>
</evidence>
<dbReference type="GO" id="GO:0008270">
    <property type="term" value="F:zinc ion binding"/>
    <property type="evidence" value="ECO:0007669"/>
    <property type="project" value="UniProtKB-KW"/>
</dbReference>
<dbReference type="Pfam" id="PF01217">
    <property type="entry name" value="Clat_adaptor_s"/>
    <property type="match status" value="1"/>
</dbReference>
<dbReference type="InterPro" id="IPR036322">
    <property type="entry name" value="WD40_repeat_dom_sf"/>
</dbReference>
<reference evidence="22" key="1">
    <citation type="submission" date="2025-08" db="UniProtKB">
        <authorList>
            <consortium name="Ensembl"/>
        </authorList>
    </citation>
    <scope>IDENTIFICATION</scope>
</reference>
<evidence type="ECO:0000256" key="5">
    <source>
        <dbReference type="ARBA" id="ARBA00006972"/>
    </source>
</evidence>
<keyword evidence="8" id="KW-0479">Metal-binding</keyword>
<dbReference type="Proteomes" id="UP000694700">
    <property type="component" value="Unplaced"/>
</dbReference>
<dbReference type="InterPro" id="IPR042234">
    <property type="entry name" value="WDFY1/WDFY2"/>
</dbReference>
<dbReference type="FunFam" id="3.30.40.10:FF:000105">
    <property type="entry name" value="WD repeat and FYVE domain-containing protein 2"/>
    <property type="match status" value="1"/>
</dbReference>
<name>A0A8C2GGU5_CYPCA</name>
<dbReference type="SUPFAM" id="SSF57903">
    <property type="entry name" value="FYVE/PHD zinc finger"/>
    <property type="match status" value="1"/>
</dbReference>
<keyword evidence="13" id="KW-0653">Protein transport</keyword>
<keyword evidence="6" id="KW-0813">Transport</keyword>
<keyword evidence="7 20" id="KW-0853">WD repeat</keyword>
<dbReference type="GO" id="GO:0034145">
    <property type="term" value="P:positive regulation of toll-like receptor 4 signaling pathway"/>
    <property type="evidence" value="ECO:0007669"/>
    <property type="project" value="TreeGrafter"/>
</dbReference>
<evidence type="ECO:0000313" key="23">
    <source>
        <dbReference type="Proteomes" id="UP000694700"/>
    </source>
</evidence>
<dbReference type="CDD" id="cd14831">
    <property type="entry name" value="AP1_sigma"/>
    <property type="match status" value="1"/>
</dbReference>
<gene>
    <name evidence="22" type="primary">LOC109053852</name>
</gene>
<dbReference type="GO" id="GO:0006886">
    <property type="term" value="P:intracellular protein transport"/>
    <property type="evidence" value="ECO:0007669"/>
    <property type="project" value="InterPro"/>
</dbReference>
<keyword evidence="14" id="KW-0333">Golgi apparatus</keyword>
<keyword evidence="10" id="KW-0967">Endosome</keyword>
<evidence type="ECO:0000256" key="20">
    <source>
        <dbReference type="PROSITE-ProRule" id="PRU00221"/>
    </source>
</evidence>
<dbReference type="Gene3D" id="3.30.450.60">
    <property type="match status" value="1"/>
</dbReference>
<dbReference type="InterPro" id="IPR022775">
    <property type="entry name" value="AP_mu_sigma_su"/>
</dbReference>
<feature type="repeat" description="WD" evidence="20">
    <location>
        <begin position="238"/>
        <end position="279"/>
    </location>
</feature>
<dbReference type="InterPro" id="IPR000804">
    <property type="entry name" value="Clathrin_sm-chain_CS"/>
</dbReference>
<dbReference type="InterPro" id="IPR000306">
    <property type="entry name" value="Znf_FYVE"/>
</dbReference>
<evidence type="ECO:0000256" key="1">
    <source>
        <dbReference type="ARBA" id="ARBA00004180"/>
    </source>
</evidence>
<keyword evidence="9" id="KW-0677">Repeat</keyword>